<dbReference type="HOGENOM" id="CLU_025081_0_0_1"/>
<keyword evidence="2" id="KW-1185">Reference proteome</keyword>
<evidence type="ECO:0000313" key="1">
    <source>
        <dbReference type="EMBL" id="EXX50350.1"/>
    </source>
</evidence>
<evidence type="ECO:0008006" key="3">
    <source>
        <dbReference type="Google" id="ProtNLM"/>
    </source>
</evidence>
<proteinExistence type="predicted"/>
<dbReference type="EMBL" id="JEMT01029981">
    <property type="protein sequence ID" value="EXX50350.1"/>
    <property type="molecule type" value="Genomic_DNA"/>
</dbReference>
<sequence length="227" mass="27062">MKTSTFRKVIEYGIREIWLKMGGGKNFSQILIGQFSNYRNRKAPYDHQFIDEIYTVQSWWSMTYEENDEKNYIQDLAFKIFSIRPHNAGCERIFSVLGWMMNKRRTRLGIDRIQNMAKLHAYYITNAKAELKYVYQDLQEEKFYEEIEKNLSEHLADDDTIEVEEEFGDEDSDVSEVEDENDINNNNNGIDEYLNLASEELRQLLEVQVVEVRIENNQLIMEKRILI</sequence>
<protein>
    <recommendedName>
        <fullName evidence="3">HAT C-terminal dimerisation domain-containing protein</fullName>
    </recommendedName>
</protein>
<dbReference type="InterPro" id="IPR012337">
    <property type="entry name" value="RNaseH-like_sf"/>
</dbReference>
<name>A0A015I980_RHIIW</name>
<dbReference type="OrthoDB" id="2434645at2759"/>
<evidence type="ECO:0000313" key="2">
    <source>
        <dbReference type="Proteomes" id="UP000022910"/>
    </source>
</evidence>
<accession>A0A015I980</accession>
<dbReference type="SUPFAM" id="SSF53098">
    <property type="entry name" value="Ribonuclease H-like"/>
    <property type="match status" value="1"/>
</dbReference>
<dbReference type="AlphaFoldDB" id="A0A015I980"/>
<dbReference type="Proteomes" id="UP000022910">
    <property type="component" value="Unassembled WGS sequence"/>
</dbReference>
<reference evidence="1 2" key="1">
    <citation type="submission" date="2014-02" db="EMBL/GenBank/DDBJ databases">
        <title>Single nucleus genome sequencing reveals high similarity among nuclei of an endomycorrhizal fungus.</title>
        <authorList>
            <person name="Lin K."/>
            <person name="Geurts R."/>
            <person name="Zhang Z."/>
            <person name="Limpens E."/>
            <person name="Saunders D.G."/>
            <person name="Mu D."/>
            <person name="Pang E."/>
            <person name="Cao H."/>
            <person name="Cha H."/>
            <person name="Lin T."/>
            <person name="Zhou Q."/>
            <person name="Shang Y."/>
            <person name="Li Y."/>
            <person name="Ivanov S."/>
            <person name="Sharma T."/>
            <person name="Velzen R.V."/>
            <person name="Ruijter N.D."/>
            <person name="Aanen D.K."/>
            <person name="Win J."/>
            <person name="Kamoun S."/>
            <person name="Bisseling T."/>
            <person name="Huang S."/>
        </authorList>
    </citation>
    <scope>NUCLEOTIDE SEQUENCE [LARGE SCALE GENOMIC DNA]</scope>
    <source>
        <strain evidence="2">DAOM197198w</strain>
    </source>
</reference>
<comment type="caution">
    <text evidence="1">The sequence shown here is derived from an EMBL/GenBank/DDBJ whole genome shotgun (WGS) entry which is preliminary data.</text>
</comment>
<organism evidence="1 2">
    <name type="scientific">Rhizophagus irregularis (strain DAOM 197198w)</name>
    <name type="common">Glomus intraradices</name>
    <dbReference type="NCBI Taxonomy" id="1432141"/>
    <lineage>
        <taxon>Eukaryota</taxon>
        <taxon>Fungi</taxon>
        <taxon>Fungi incertae sedis</taxon>
        <taxon>Mucoromycota</taxon>
        <taxon>Glomeromycotina</taxon>
        <taxon>Glomeromycetes</taxon>
        <taxon>Glomerales</taxon>
        <taxon>Glomeraceae</taxon>
        <taxon>Rhizophagus</taxon>
    </lineage>
</organism>
<gene>
    <name evidence="1" type="ORF">RirG_271680</name>
</gene>